<accession>A0A6C0HDV1</accession>
<keyword evidence="1" id="KW-0812">Transmembrane</keyword>
<evidence type="ECO:0000313" key="2">
    <source>
        <dbReference type="EMBL" id="QHT78547.1"/>
    </source>
</evidence>
<sequence length="113" mass="12836">MHSHQRMTQYIRNTDINMMQGGLHDNQKITEKEAEQAGMINFLRGGKTYGGETIINRIRMFTYRIGAGGGIALALVILLVIFIAVMRYQSGSFDFLSAPFKSTIKPTHKFEFF</sequence>
<organism evidence="2">
    <name type="scientific">viral metagenome</name>
    <dbReference type="NCBI Taxonomy" id="1070528"/>
    <lineage>
        <taxon>unclassified sequences</taxon>
        <taxon>metagenomes</taxon>
        <taxon>organismal metagenomes</taxon>
    </lineage>
</organism>
<name>A0A6C0HDV1_9ZZZZ</name>
<reference evidence="2" key="1">
    <citation type="journal article" date="2020" name="Nature">
        <title>Giant virus diversity and host interactions through global metagenomics.</title>
        <authorList>
            <person name="Schulz F."/>
            <person name="Roux S."/>
            <person name="Paez-Espino D."/>
            <person name="Jungbluth S."/>
            <person name="Walsh D.A."/>
            <person name="Denef V.J."/>
            <person name="McMahon K.D."/>
            <person name="Konstantinidis K.T."/>
            <person name="Eloe-Fadrosh E.A."/>
            <person name="Kyrpides N.C."/>
            <person name="Woyke T."/>
        </authorList>
    </citation>
    <scope>NUCLEOTIDE SEQUENCE</scope>
    <source>
        <strain evidence="2">GVMAG-M-3300023179-92</strain>
    </source>
</reference>
<proteinExistence type="predicted"/>
<dbReference type="EMBL" id="MN739934">
    <property type="protein sequence ID" value="QHT78547.1"/>
    <property type="molecule type" value="Genomic_DNA"/>
</dbReference>
<keyword evidence="1" id="KW-0472">Membrane</keyword>
<evidence type="ECO:0000256" key="1">
    <source>
        <dbReference type="SAM" id="Phobius"/>
    </source>
</evidence>
<feature type="transmembrane region" description="Helical" evidence="1">
    <location>
        <begin position="65"/>
        <end position="86"/>
    </location>
</feature>
<protein>
    <submittedName>
        <fullName evidence="2">Uncharacterized protein</fullName>
    </submittedName>
</protein>
<dbReference type="AlphaFoldDB" id="A0A6C0HDV1"/>
<keyword evidence="1" id="KW-1133">Transmembrane helix</keyword>